<feature type="domain" description="Hemerythrin-like" evidence="1">
    <location>
        <begin position="4"/>
        <end position="120"/>
    </location>
</feature>
<sequence length="159" mass="18601">MASIVDHLREEHERLRHSVRCLYSIAAGVDPQQQFYQLLCQYTAYARAEERILYSYMLHVRHLRERAVQGLEEHEQLDALFCRAEQTPCGCARWNATVRQLCERMSRHLREEERSLFELARTALTGQEAAGLGICFVAERTRVYRDLVHLKETTGPNPR</sequence>
<dbReference type="Pfam" id="PF01814">
    <property type="entry name" value="Hemerythrin"/>
    <property type="match status" value="1"/>
</dbReference>
<dbReference type="PANTHER" id="PTHR35585:SF1">
    <property type="entry name" value="HHE DOMAIN PROTEIN (AFU_ORTHOLOGUE AFUA_4G00730)"/>
    <property type="match status" value="1"/>
</dbReference>
<keyword evidence="3" id="KW-1185">Reference proteome</keyword>
<dbReference type="EMBL" id="JAIRAU010000036">
    <property type="protein sequence ID" value="MBZ5712940.1"/>
    <property type="molecule type" value="Genomic_DNA"/>
</dbReference>
<dbReference type="PANTHER" id="PTHR35585">
    <property type="entry name" value="HHE DOMAIN PROTEIN (AFU_ORTHOLOGUE AFUA_4G00730)"/>
    <property type="match status" value="1"/>
</dbReference>
<dbReference type="InterPro" id="IPR012312">
    <property type="entry name" value="Hemerythrin-like"/>
</dbReference>
<organism evidence="2 3">
    <name type="scientific">Nannocystis pusilla</name>
    <dbReference type="NCBI Taxonomy" id="889268"/>
    <lineage>
        <taxon>Bacteria</taxon>
        <taxon>Pseudomonadati</taxon>
        <taxon>Myxococcota</taxon>
        <taxon>Polyangia</taxon>
        <taxon>Nannocystales</taxon>
        <taxon>Nannocystaceae</taxon>
        <taxon>Nannocystis</taxon>
    </lineage>
</organism>
<evidence type="ECO:0000313" key="2">
    <source>
        <dbReference type="EMBL" id="MBZ5712940.1"/>
    </source>
</evidence>
<gene>
    <name evidence="2" type="ORF">K7C98_27185</name>
</gene>
<accession>A0ABS7TXI0</accession>
<proteinExistence type="predicted"/>
<comment type="caution">
    <text evidence="2">The sequence shown here is derived from an EMBL/GenBank/DDBJ whole genome shotgun (WGS) entry which is preliminary data.</text>
</comment>
<evidence type="ECO:0000313" key="3">
    <source>
        <dbReference type="Proteomes" id="UP001139031"/>
    </source>
</evidence>
<name>A0ABS7TXI0_9BACT</name>
<dbReference type="Proteomes" id="UP001139031">
    <property type="component" value="Unassembled WGS sequence"/>
</dbReference>
<reference evidence="2" key="1">
    <citation type="submission" date="2021-08" db="EMBL/GenBank/DDBJ databases">
        <authorList>
            <person name="Stevens D.C."/>
        </authorList>
    </citation>
    <scope>NUCLEOTIDE SEQUENCE</scope>
    <source>
        <strain evidence="2">DSM 53165</strain>
    </source>
</reference>
<dbReference type="Gene3D" id="1.20.120.520">
    <property type="entry name" value="nmb1532 protein domain like"/>
    <property type="match status" value="1"/>
</dbReference>
<evidence type="ECO:0000259" key="1">
    <source>
        <dbReference type="Pfam" id="PF01814"/>
    </source>
</evidence>
<dbReference type="RefSeq" id="WP_224194693.1">
    <property type="nucleotide sequence ID" value="NZ_JAIRAU010000036.1"/>
</dbReference>
<protein>
    <submittedName>
        <fullName evidence="2">Hemerythrin domain-containing protein</fullName>
    </submittedName>
</protein>